<dbReference type="SUPFAM" id="SSF55174">
    <property type="entry name" value="Alpha-L RNA-binding motif"/>
    <property type="match status" value="1"/>
</dbReference>
<dbReference type="PROSITE" id="PS50889">
    <property type="entry name" value="S4"/>
    <property type="match status" value="1"/>
</dbReference>
<dbReference type="Gene3D" id="3.40.50.1820">
    <property type="entry name" value="alpha/beta hydrolase"/>
    <property type="match status" value="2"/>
</dbReference>
<feature type="domain" description="Peptidase S33 tripeptidyl aminopeptidase-like C-terminal" evidence="5">
    <location>
        <begin position="424"/>
        <end position="519"/>
    </location>
</feature>
<evidence type="ECO:0000256" key="1">
    <source>
        <dbReference type="ARBA" id="ARBA00010088"/>
    </source>
</evidence>
<dbReference type="GO" id="GO:0016787">
    <property type="term" value="F:hydrolase activity"/>
    <property type="evidence" value="ECO:0007669"/>
    <property type="project" value="UniProtKB-KW"/>
</dbReference>
<proteinExistence type="inferred from homology"/>
<reference evidence="7" key="1">
    <citation type="journal article" date="2019" name="Int. J. Syst. Evol. Microbiol.">
        <title>The Global Catalogue of Microorganisms (GCM) 10K type strain sequencing project: providing services to taxonomists for standard genome sequencing and annotation.</title>
        <authorList>
            <consortium name="The Broad Institute Genomics Platform"/>
            <consortium name="The Broad Institute Genome Sequencing Center for Infectious Disease"/>
            <person name="Wu L."/>
            <person name="Ma J."/>
        </authorList>
    </citation>
    <scope>NUCLEOTIDE SEQUENCE [LARGE SCALE GENOMIC DNA]</scope>
    <source>
        <strain evidence="7">ZS-22-S1</strain>
    </source>
</reference>
<keyword evidence="3" id="KW-0694">RNA-binding</keyword>
<evidence type="ECO:0000259" key="5">
    <source>
        <dbReference type="Pfam" id="PF08386"/>
    </source>
</evidence>
<evidence type="ECO:0000256" key="2">
    <source>
        <dbReference type="ARBA" id="ARBA00022801"/>
    </source>
</evidence>
<dbReference type="PANTHER" id="PTHR43248:SF25">
    <property type="entry name" value="AB HYDROLASE-1 DOMAIN-CONTAINING PROTEIN-RELATED"/>
    <property type="match status" value="1"/>
</dbReference>
<name>A0ABV9S5I8_9PSEU</name>
<dbReference type="Pfam" id="PF00561">
    <property type="entry name" value="Abhydrolase_1"/>
    <property type="match status" value="1"/>
</dbReference>
<evidence type="ECO:0000259" key="4">
    <source>
        <dbReference type="Pfam" id="PF00561"/>
    </source>
</evidence>
<evidence type="ECO:0000313" key="7">
    <source>
        <dbReference type="Proteomes" id="UP001595859"/>
    </source>
</evidence>
<dbReference type="Pfam" id="PF08386">
    <property type="entry name" value="Abhydrolase_4"/>
    <property type="match status" value="1"/>
</dbReference>
<dbReference type="InterPro" id="IPR051601">
    <property type="entry name" value="Serine_prot/Carboxylest_S33"/>
</dbReference>
<accession>A0ABV9S5I8</accession>
<dbReference type="Gene3D" id="3.10.290.10">
    <property type="entry name" value="RNA-binding S4 domain"/>
    <property type="match status" value="1"/>
</dbReference>
<comment type="similarity">
    <text evidence="1">Belongs to the peptidase S33 family.</text>
</comment>
<dbReference type="InterPro" id="IPR013595">
    <property type="entry name" value="Pept_S33_TAP-like_C"/>
</dbReference>
<feature type="domain" description="AB hydrolase-1" evidence="4">
    <location>
        <begin position="93"/>
        <end position="285"/>
    </location>
</feature>
<protein>
    <submittedName>
        <fullName evidence="6">Alpha/beta fold hydrolase</fullName>
    </submittedName>
</protein>
<gene>
    <name evidence="6" type="ORF">ACFPCV_20380</name>
</gene>
<evidence type="ECO:0000313" key="6">
    <source>
        <dbReference type="EMBL" id="MFC4855876.1"/>
    </source>
</evidence>
<sequence length="660" mass="69996">MRRPTAGVVLTITTALVFTGTTVPVNATTDPFSRYAEQELAWGPCAFAPQPGALPAECALVTVPRDWAAPDAGRDLVVSVSRVAASGEHLGSLLINPGGPGGQGTSLPGALAAVQPALHERYALIGMDPRGTGQEGGTAPETCEVPVDRLSQRTDLDARDRSADSITEHLKLPRAVAEACQSEALAPFLTTWQTAHDMELIRLLLGEATLDYLGYSYGTWLGAKYASLFPDSAGKLVLDSSTNFQDRLQAAFEAWPPINQRLFEETFLPWMTRQFPAEVGATVEEAAANWERGRRFFATAGTSPDDYDAIFTGMGSPLRWALGALVFLVGVAGADGETSTPVPADPDLAALLDARSRARFGVPLAGLTPSAAVRALADDSADYRLVPATRYAVACGDQPTRSAAWYRRLSDRQGPAYPMYGWLYGLSEPCAFWSDEPRQDLPVLPAEVTGRVLVVQGEFDPQTGYEQARAAVRAAPGASMVSVDDSPFHGQYAFDGNPCVDGMVNVFLLHNSRPGNVTCPGIPLPSETEVHPVPGPVRTPAVPATATAFAAPLPELRASVQAMISDANAAGAAAPARAAGTGGENVWMDIREVPIADESIRLGQFLKLAGLAEDGGQAKMLIEGEDVTVNGRVEVRRGRQLENGDVVAVGEEKIRLVSGR</sequence>
<dbReference type="Proteomes" id="UP001595859">
    <property type="component" value="Unassembled WGS sequence"/>
</dbReference>
<dbReference type="CDD" id="cd00165">
    <property type="entry name" value="S4"/>
    <property type="match status" value="1"/>
</dbReference>
<dbReference type="EMBL" id="JBHSIS010000009">
    <property type="protein sequence ID" value="MFC4855876.1"/>
    <property type="molecule type" value="Genomic_DNA"/>
</dbReference>
<dbReference type="PANTHER" id="PTHR43248">
    <property type="entry name" value="2-SUCCINYL-6-HYDROXY-2,4-CYCLOHEXADIENE-1-CARBOXYLATE SYNTHASE"/>
    <property type="match status" value="1"/>
</dbReference>
<comment type="caution">
    <text evidence="6">The sequence shown here is derived from an EMBL/GenBank/DDBJ whole genome shotgun (WGS) entry which is preliminary data.</text>
</comment>
<keyword evidence="2 6" id="KW-0378">Hydrolase</keyword>
<organism evidence="6 7">
    <name type="scientific">Actinophytocola glycyrrhizae</name>
    <dbReference type="NCBI Taxonomy" id="2044873"/>
    <lineage>
        <taxon>Bacteria</taxon>
        <taxon>Bacillati</taxon>
        <taxon>Actinomycetota</taxon>
        <taxon>Actinomycetes</taxon>
        <taxon>Pseudonocardiales</taxon>
        <taxon>Pseudonocardiaceae</taxon>
    </lineage>
</organism>
<dbReference type="InterPro" id="IPR000073">
    <property type="entry name" value="AB_hydrolase_1"/>
</dbReference>
<dbReference type="SUPFAM" id="SSF53474">
    <property type="entry name" value="alpha/beta-Hydrolases"/>
    <property type="match status" value="1"/>
</dbReference>
<evidence type="ECO:0000256" key="3">
    <source>
        <dbReference type="PROSITE-ProRule" id="PRU00182"/>
    </source>
</evidence>
<keyword evidence="7" id="KW-1185">Reference proteome</keyword>
<dbReference type="InterPro" id="IPR029058">
    <property type="entry name" value="AB_hydrolase_fold"/>
</dbReference>
<dbReference type="InterPro" id="IPR036986">
    <property type="entry name" value="S4_RNA-bd_sf"/>
</dbReference>
<dbReference type="RefSeq" id="WP_378057844.1">
    <property type="nucleotide sequence ID" value="NZ_JBHSIS010000009.1"/>
</dbReference>
<dbReference type="Pfam" id="PF13275">
    <property type="entry name" value="S4_2"/>
    <property type="match status" value="1"/>
</dbReference>